<comment type="caution">
    <text evidence="1">The sequence shown here is derived from an EMBL/GenBank/DDBJ whole genome shotgun (WGS) entry which is preliminary data.</text>
</comment>
<sequence length="208" mass="23541">MYDRKLIKEIVAEILKEQGHDPVSKPTLHVITSEGIPEDLEEWKSSWHLNWIKPEDVEGLDFPSHALFPHVDQDLFVKSALGLADTAESRCFSRLVSSGTRVQFRLDRSLDWIFTPSEGIPAPYVERLRSYKEDLLSFRVSVLPSGDVLSPPGETSSSPFYYAGKLLTQKEVSEWLYNDIHISKETIVTPLAKDAAREANLIISIEES</sequence>
<dbReference type="EMBL" id="BJYD01000026">
    <property type="protein sequence ID" value="GEN54561.1"/>
    <property type="molecule type" value="Genomic_DNA"/>
</dbReference>
<accession>A0A511WW59</accession>
<dbReference type="RefSeq" id="WP_146817248.1">
    <property type="nucleotide sequence ID" value="NZ_BJYD01000026.1"/>
</dbReference>
<dbReference type="Proteomes" id="UP000321886">
    <property type="component" value="Unassembled WGS sequence"/>
</dbReference>
<gene>
    <name evidence="1" type="ORF">HFA01_28230</name>
</gene>
<dbReference type="AlphaFoldDB" id="A0A511WW59"/>
<keyword evidence="2" id="KW-1185">Reference proteome</keyword>
<dbReference type="OrthoDB" id="1706434at2"/>
<proteinExistence type="predicted"/>
<reference evidence="1 2" key="1">
    <citation type="submission" date="2019-07" db="EMBL/GenBank/DDBJ databases">
        <title>Whole genome shotgun sequence of Halobacillus faecis NBRC 103569.</title>
        <authorList>
            <person name="Hosoyama A."/>
            <person name="Uohara A."/>
            <person name="Ohji S."/>
            <person name="Ichikawa N."/>
        </authorList>
    </citation>
    <scope>NUCLEOTIDE SEQUENCE [LARGE SCALE GENOMIC DNA]</scope>
    <source>
        <strain evidence="1 2">NBRC 103569</strain>
    </source>
</reference>
<protein>
    <submittedName>
        <fullName evidence="1">Uncharacterized protein</fullName>
    </submittedName>
</protein>
<evidence type="ECO:0000313" key="2">
    <source>
        <dbReference type="Proteomes" id="UP000321886"/>
    </source>
</evidence>
<name>A0A511WW59_9BACI</name>
<evidence type="ECO:0000313" key="1">
    <source>
        <dbReference type="EMBL" id="GEN54561.1"/>
    </source>
</evidence>
<organism evidence="1 2">
    <name type="scientific">Halobacillus faecis</name>
    <dbReference type="NCBI Taxonomy" id="360184"/>
    <lineage>
        <taxon>Bacteria</taxon>
        <taxon>Bacillati</taxon>
        <taxon>Bacillota</taxon>
        <taxon>Bacilli</taxon>
        <taxon>Bacillales</taxon>
        <taxon>Bacillaceae</taxon>
        <taxon>Halobacillus</taxon>
    </lineage>
</organism>